<dbReference type="EMBL" id="JAHLFO010000045">
    <property type="protein sequence ID" value="MBU3813654.1"/>
    <property type="molecule type" value="Genomic_DNA"/>
</dbReference>
<feature type="chain" id="PRO_5039657214" evidence="1">
    <location>
        <begin position="22"/>
        <end position="277"/>
    </location>
</feature>
<keyword evidence="1" id="KW-0732">Signal</keyword>
<dbReference type="AlphaFoldDB" id="A0A9E2KGK6"/>
<protein>
    <submittedName>
        <fullName evidence="2">GLPGLI family protein</fullName>
    </submittedName>
</protein>
<dbReference type="Pfam" id="PF09697">
    <property type="entry name" value="Porph_ging"/>
    <property type="match status" value="1"/>
</dbReference>
<reference evidence="2" key="1">
    <citation type="journal article" date="2021" name="PeerJ">
        <title>Extensive microbial diversity within the chicken gut microbiome revealed by metagenomics and culture.</title>
        <authorList>
            <person name="Gilroy R."/>
            <person name="Ravi A."/>
            <person name="Getino M."/>
            <person name="Pursley I."/>
            <person name="Horton D.L."/>
            <person name="Alikhan N.F."/>
            <person name="Baker D."/>
            <person name="Gharbi K."/>
            <person name="Hall N."/>
            <person name="Watson M."/>
            <person name="Adriaenssens E.M."/>
            <person name="Foster-Nyarko E."/>
            <person name="Jarju S."/>
            <person name="Secka A."/>
            <person name="Antonio M."/>
            <person name="Oren A."/>
            <person name="Chaudhuri R.R."/>
            <person name="La Ragione R."/>
            <person name="Hildebrand F."/>
            <person name="Pallen M.J."/>
        </authorList>
    </citation>
    <scope>NUCLEOTIDE SEQUENCE</scope>
    <source>
        <strain evidence="2">B3-3758</strain>
    </source>
</reference>
<sequence length="277" mass="32115">MKQYQLLWLYICLIFALPSLAQDDTCPYLECRYTSQAKSNALNKNKVDQDEWALRIAKDCAEFYSVWYRAHQTVIDSVLSKGGTLEDCLAAREKILYPKSTNSDDIFKNYPEPGILTYVKEIITDHYLYEETYERPAWQITTEKKDIMGYACQKATAGFRGRTWIAWFTPEVPVMEGPWKLHGLPGLILEAYDAEDDYHYTCIEIKRLQGEKPIQVPREKYVKCDRKELDKLLSTYKSSINDYRKLKGASLIYQVQSDGTVTANFSQGAVYNPIERE</sequence>
<accession>A0A9E2KGK6</accession>
<organism evidence="2 3">
    <name type="scientific">Candidatus Bacteroides intestinipullorum</name>
    <dbReference type="NCBI Taxonomy" id="2838471"/>
    <lineage>
        <taxon>Bacteria</taxon>
        <taxon>Pseudomonadati</taxon>
        <taxon>Bacteroidota</taxon>
        <taxon>Bacteroidia</taxon>
        <taxon>Bacteroidales</taxon>
        <taxon>Bacteroidaceae</taxon>
        <taxon>Bacteroides</taxon>
    </lineage>
</organism>
<dbReference type="Proteomes" id="UP000824236">
    <property type="component" value="Unassembled WGS sequence"/>
</dbReference>
<evidence type="ECO:0000313" key="2">
    <source>
        <dbReference type="EMBL" id="MBU3813654.1"/>
    </source>
</evidence>
<name>A0A9E2KGK6_9BACE</name>
<evidence type="ECO:0000313" key="3">
    <source>
        <dbReference type="Proteomes" id="UP000824236"/>
    </source>
</evidence>
<evidence type="ECO:0000256" key="1">
    <source>
        <dbReference type="SAM" id="SignalP"/>
    </source>
</evidence>
<dbReference type="NCBIfam" id="TIGR01200">
    <property type="entry name" value="GLPGLI"/>
    <property type="match status" value="1"/>
</dbReference>
<gene>
    <name evidence="2" type="ORF">H9791_03995</name>
</gene>
<reference evidence="2" key="2">
    <citation type="submission" date="2021-04" db="EMBL/GenBank/DDBJ databases">
        <authorList>
            <person name="Gilroy R."/>
        </authorList>
    </citation>
    <scope>NUCLEOTIDE SEQUENCE</scope>
    <source>
        <strain evidence="2">B3-3758</strain>
    </source>
</reference>
<dbReference type="InterPro" id="IPR005901">
    <property type="entry name" value="GLPGLI"/>
</dbReference>
<comment type="caution">
    <text evidence="2">The sequence shown here is derived from an EMBL/GenBank/DDBJ whole genome shotgun (WGS) entry which is preliminary data.</text>
</comment>
<feature type="signal peptide" evidence="1">
    <location>
        <begin position="1"/>
        <end position="21"/>
    </location>
</feature>
<proteinExistence type="predicted"/>